<sequence>MAWADRQRQRAALARLEDRLLQDVGITCLEAMAECRRRD</sequence>
<dbReference type="AlphaFoldDB" id="A0A6L6J4B7"/>
<protein>
    <submittedName>
        <fullName evidence="2">DUF1127 domain-containing protein</fullName>
    </submittedName>
</protein>
<dbReference type="EMBL" id="WMII01000022">
    <property type="protein sequence ID" value="MTH66120.1"/>
    <property type="molecule type" value="Genomic_DNA"/>
</dbReference>
<reference evidence="2 3" key="1">
    <citation type="submission" date="2019-11" db="EMBL/GenBank/DDBJ databases">
        <authorList>
            <person name="Dong K."/>
        </authorList>
    </citation>
    <scope>NUCLEOTIDE SEQUENCE [LARGE SCALE GENOMIC DNA]</scope>
    <source>
        <strain evidence="2 3">DK608</strain>
    </source>
</reference>
<dbReference type="InterPro" id="IPR009506">
    <property type="entry name" value="YjiS-like"/>
</dbReference>
<gene>
    <name evidence="2" type="ORF">GL284_17795</name>
</gene>
<evidence type="ECO:0000313" key="2">
    <source>
        <dbReference type="EMBL" id="MTH66120.1"/>
    </source>
</evidence>
<comment type="caution">
    <text evidence="2">The sequence shown here is derived from an EMBL/GenBank/DDBJ whole genome shotgun (WGS) entry which is preliminary data.</text>
</comment>
<keyword evidence="3" id="KW-1185">Reference proteome</keyword>
<dbReference type="Pfam" id="PF06568">
    <property type="entry name" value="YjiS-like"/>
    <property type="match status" value="1"/>
</dbReference>
<evidence type="ECO:0000259" key="1">
    <source>
        <dbReference type="Pfam" id="PF06568"/>
    </source>
</evidence>
<organism evidence="2 3">
    <name type="scientific">Paracoccus shanxieyensis</name>
    <dbReference type="NCBI Taxonomy" id="2675752"/>
    <lineage>
        <taxon>Bacteria</taxon>
        <taxon>Pseudomonadati</taxon>
        <taxon>Pseudomonadota</taxon>
        <taxon>Alphaproteobacteria</taxon>
        <taxon>Rhodobacterales</taxon>
        <taxon>Paracoccaceae</taxon>
        <taxon>Paracoccus</taxon>
    </lineage>
</organism>
<evidence type="ECO:0000313" key="3">
    <source>
        <dbReference type="Proteomes" id="UP000478740"/>
    </source>
</evidence>
<accession>A0A6L6J4B7</accession>
<feature type="domain" description="YjiS-like" evidence="1">
    <location>
        <begin position="2"/>
        <end position="27"/>
    </location>
</feature>
<dbReference type="RefSeq" id="WP_131390099.1">
    <property type="nucleotide sequence ID" value="NZ_WMIH01000023.1"/>
</dbReference>
<proteinExistence type="predicted"/>
<dbReference type="Proteomes" id="UP000478740">
    <property type="component" value="Unassembled WGS sequence"/>
</dbReference>
<name>A0A6L6J4B7_9RHOB</name>